<comment type="caution">
    <text evidence="1">The sequence shown here is derived from an EMBL/GenBank/DDBJ whole genome shotgun (WGS) entry which is preliminary data.</text>
</comment>
<sequence>HAEQPSIRTTFNEVDNLPIPNIYFNHLYDFTIVCSLTSGIATSDCTEFIINTRQNNPEISAYSYTGAFQPNNSAISRTNGVLFDLLIFITDPQYNSSNQTSFMEMVAFDKGKAFYEIFVNYLTVVNMKVND</sequence>
<evidence type="ECO:0000313" key="1">
    <source>
        <dbReference type="EMBL" id="CAG8684376.1"/>
    </source>
</evidence>
<dbReference type="Proteomes" id="UP000789702">
    <property type="component" value="Unassembled WGS sequence"/>
</dbReference>
<reference evidence="1" key="1">
    <citation type="submission" date="2021-06" db="EMBL/GenBank/DDBJ databases">
        <authorList>
            <person name="Kallberg Y."/>
            <person name="Tangrot J."/>
            <person name="Rosling A."/>
        </authorList>
    </citation>
    <scope>NUCLEOTIDE SEQUENCE</scope>
    <source>
        <strain evidence="1">IL203A</strain>
    </source>
</reference>
<accession>A0ACA9P0M9</accession>
<feature type="non-terminal residue" evidence="1">
    <location>
        <position position="1"/>
    </location>
</feature>
<protein>
    <submittedName>
        <fullName evidence="1">10079_t:CDS:1</fullName>
    </submittedName>
</protein>
<dbReference type="EMBL" id="CAJVPU010022150">
    <property type="protein sequence ID" value="CAG8684376.1"/>
    <property type="molecule type" value="Genomic_DNA"/>
</dbReference>
<proteinExistence type="predicted"/>
<gene>
    <name evidence="1" type="ORF">DHETER_LOCUS10826</name>
</gene>
<name>A0ACA9P0M9_9GLOM</name>
<keyword evidence="2" id="KW-1185">Reference proteome</keyword>
<evidence type="ECO:0000313" key="2">
    <source>
        <dbReference type="Proteomes" id="UP000789702"/>
    </source>
</evidence>
<organism evidence="1 2">
    <name type="scientific">Dentiscutata heterogama</name>
    <dbReference type="NCBI Taxonomy" id="1316150"/>
    <lineage>
        <taxon>Eukaryota</taxon>
        <taxon>Fungi</taxon>
        <taxon>Fungi incertae sedis</taxon>
        <taxon>Mucoromycota</taxon>
        <taxon>Glomeromycotina</taxon>
        <taxon>Glomeromycetes</taxon>
        <taxon>Diversisporales</taxon>
        <taxon>Gigasporaceae</taxon>
        <taxon>Dentiscutata</taxon>
    </lineage>
</organism>